<evidence type="ECO:0000256" key="8">
    <source>
        <dbReference type="ARBA" id="ARBA00022927"/>
    </source>
</evidence>
<dbReference type="GO" id="GO:0030288">
    <property type="term" value="C:outer membrane-bounded periplasmic space"/>
    <property type="evidence" value="ECO:0007669"/>
    <property type="project" value="TreeGrafter"/>
</dbReference>
<dbReference type="InterPro" id="IPR029046">
    <property type="entry name" value="LolA/LolB/LppX"/>
</dbReference>
<feature type="chain" id="PRO_5013410380" description="Outer-membrane lipoprotein carrier protein" evidence="10">
    <location>
        <begin position="22"/>
        <end position="203"/>
    </location>
</feature>
<evidence type="ECO:0000313" key="12">
    <source>
        <dbReference type="Proteomes" id="UP000184159"/>
    </source>
</evidence>
<evidence type="ECO:0000256" key="3">
    <source>
        <dbReference type="ARBA" id="ARBA00011245"/>
    </source>
</evidence>
<evidence type="ECO:0000256" key="4">
    <source>
        <dbReference type="ARBA" id="ARBA00014035"/>
    </source>
</evidence>
<gene>
    <name evidence="10" type="primary">lolA</name>
    <name evidence="11" type="ORF">SAMN02745781_02035</name>
</gene>
<evidence type="ECO:0000256" key="7">
    <source>
        <dbReference type="ARBA" id="ARBA00022764"/>
    </source>
</evidence>
<dbReference type="HAMAP" id="MF_00240">
    <property type="entry name" value="LolA"/>
    <property type="match status" value="1"/>
</dbReference>
<dbReference type="SUPFAM" id="SSF89392">
    <property type="entry name" value="Prokaryotic lipoproteins and lipoprotein localization factors"/>
    <property type="match status" value="1"/>
</dbReference>
<dbReference type="InterPro" id="IPR018323">
    <property type="entry name" value="OM_lipoprot_carrier_LolA_Pbac"/>
</dbReference>
<comment type="function">
    <text evidence="10">Participates in the translocation of lipoproteins from the inner membrane to the outer membrane. Only forms a complex with a lipoprotein if the residue after the N-terminal Cys is not an aspartate (The Asp acts as a targeting signal to indicate that the lipoprotein should stay in the inner membrane).</text>
</comment>
<name>A0A1M5AUE6_VIBGA</name>
<comment type="similarity">
    <text evidence="2 10">Belongs to the LolA family.</text>
</comment>
<reference evidence="12" key="1">
    <citation type="submission" date="2016-11" db="EMBL/GenBank/DDBJ databases">
        <authorList>
            <person name="Varghese N."/>
            <person name="Submissions S."/>
        </authorList>
    </citation>
    <scope>NUCLEOTIDE SEQUENCE [LARGE SCALE GENOMIC DNA]</scope>
    <source>
        <strain evidence="12">DSM 21264</strain>
    </source>
</reference>
<evidence type="ECO:0000256" key="1">
    <source>
        <dbReference type="ARBA" id="ARBA00004418"/>
    </source>
</evidence>
<dbReference type="GO" id="GO:0042953">
    <property type="term" value="P:lipoprotein transport"/>
    <property type="evidence" value="ECO:0007669"/>
    <property type="project" value="InterPro"/>
</dbReference>
<organism evidence="11 12">
    <name type="scientific">Vibrio gazogenes DSM 21264 = NBRC 103151</name>
    <dbReference type="NCBI Taxonomy" id="1123492"/>
    <lineage>
        <taxon>Bacteria</taxon>
        <taxon>Pseudomonadati</taxon>
        <taxon>Pseudomonadota</taxon>
        <taxon>Gammaproteobacteria</taxon>
        <taxon>Vibrionales</taxon>
        <taxon>Vibrionaceae</taxon>
        <taxon>Vibrio</taxon>
    </lineage>
</organism>
<keyword evidence="9 10" id="KW-0143">Chaperone</keyword>
<dbReference type="PROSITE" id="PS51257">
    <property type="entry name" value="PROKAR_LIPOPROTEIN"/>
    <property type="match status" value="1"/>
</dbReference>
<dbReference type="Gene3D" id="2.50.20.10">
    <property type="entry name" value="Lipoprotein localisation LolA/LolB/LppX"/>
    <property type="match status" value="1"/>
</dbReference>
<evidence type="ECO:0000256" key="10">
    <source>
        <dbReference type="HAMAP-Rule" id="MF_00240"/>
    </source>
</evidence>
<dbReference type="PANTHER" id="PTHR35869">
    <property type="entry name" value="OUTER-MEMBRANE LIPOPROTEIN CARRIER PROTEIN"/>
    <property type="match status" value="1"/>
</dbReference>
<keyword evidence="6 10" id="KW-0732">Signal</keyword>
<evidence type="ECO:0000256" key="6">
    <source>
        <dbReference type="ARBA" id="ARBA00022729"/>
    </source>
</evidence>
<comment type="subunit">
    <text evidence="3 10">Monomer.</text>
</comment>
<proteinExistence type="inferred from homology"/>
<dbReference type="Proteomes" id="UP000184159">
    <property type="component" value="Unassembled WGS sequence"/>
</dbReference>
<dbReference type="CDD" id="cd16325">
    <property type="entry name" value="LolA"/>
    <property type="match status" value="1"/>
</dbReference>
<keyword evidence="8 10" id="KW-0653">Protein transport</keyword>
<evidence type="ECO:0000256" key="2">
    <source>
        <dbReference type="ARBA" id="ARBA00007615"/>
    </source>
</evidence>
<dbReference type="GO" id="GO:0044874">
    <property type="term" value="P:lipoprotein localization to outer membrane"/>
    <property type="evidence" value="ECO:0007669"/>
    <property type="project" value="UniProtKB-UniRule"/>
</dbReference>
<protein>
    <recommendedName>
        <fullName evidence="4 10">Outer-membrane lipoprotein carrier protein</fullName>
    </recommendedName>
</protein>
<sequence length="203" mass="23220" precursor="true">MKKLVAFFLLISMACSFSALADPKDELSTRLALNDGFSAHFQQQVLSPDGDVVAQGEGKVDIARPSLFRWETVSPDENLLVSDGTTVWYYNPFVEQVSIYNQSQATEQTPFVLLTRNRKQDWEHYRVSQQGNEFTLVPTTTDSRQGEFHIRIDKKGVVKGFDVIEQDGQKSLFSFQQIKLKRPDNHLFQFKIPTGVEVDDQRQ</sequence>
<accession>A0A1M5AUE6</accession>
<keyword evidence="11" id="KW-0449">Lipoprotein</keyword>
<dbReference type="InterPro" id="IPR004564">
    <property type="entry name" value="OM_lipoprot_carrier_LolA-like"/>
</dbReference>
<dbReference type="NCBIfam" id="TIGR00547">
    <property type="entry name" value="lolA"/>
    <property type="match status" value="1"/>
</dbReference>
<feature type="signal peptide" evidence="10">
    <location>
        <begin position="1"/>
        <end position="21"/>
    </location>
</feature>
<dbReference type="AlphaFoldDB" id="A0A1M5AUE6"/>
<keyword evidence="12" id="KW-1185">Reference proteome</keyword>
<evidence type="ECO:0000256" key="9">
    <source>
        <dbReference type="ARBA" id="ARBA00023186"/>
    </source>
</evidence>
<keyword evidence="7 10" id="KW-0574">Periplasm</keyword>
<comment type="subcellular location">
    <subcellularLocation>
        <location evidence="1 10">Periplasm</location>
    </subcellularLocation>
</comment>
<dbReference type="RefSeq" id="WP_072958726.1">
    <property type="nucleotide sequence ID" value="NZ_FQUH01000008.1"/>
</dbReference>
<dbReference type="EMBL" id="FQUH01000008">
    <property type="protein sequence ID" value="SHF33835.1"/>
    <property type="molecule type" value="Genomic_DNA"/>
</dbReference>
<keyword evidence="5 10" id="KW-0813">Transport</keyword>
<dbReference type="Pfam" id="PF03548">
    <property type="entry name" value="LolA"/>
    <property type="match status" value="1"/>
</dbReference>
<evidence type="ECO:0000313" key="11">
    <source>
        <dbReference type="EMBL" id="SHF33835.1"/>
    </source>
</evidence>
<evidence type="ECO:0000256" key="5">
    <source>
        <dbReference type="ARBA" id="ARBA00022448"/>
    </source>
</evidence>
<dbReference type="PANTHER" id="PTHR35869:SF1">
    <property type="entry name" value="OUTER-MEMBRANE LIPOPROTEIN CARRIER PROTEIN"/>
    <property type="match status" value="1"/>
</dbReference>